<name>H6C5G8_EXODN</name>
<dbReference type="Proteomes" id="UP000007304">
    <property type="component" value="Unassembled WGS sequence"/>
</dbReference>
<sequence length="110" mass="12386">MTTEAIRYQACLFFGDAYFLSRNSDHIIPRESAPIICNERCVLDHRSDLDVRPNTAQPLHRVPLPACLTVIIGQDWNELQEGSRGSGTCRDHSSAVVYNVQLSWVVWISG</sequence>
<keyword evidence="2" id="KW-1185">Reference proteome</keyword>
<organism evidence="1 2">
    <name type="scientific">Exophiala dermatitidis (strain ATCC 34100 / CBS 525.76 / NIH/UT8656)</name>
    <name type="common">Black yeast</name>
    <name type="synonym">Wangiella dermatitidis</name>
    <dbReference type="NCBI Taxonomy" id="858893"/>
    <lineage>
        <taxon>Eukaryota</taxon>
        <taxon>Fungi</taxon>
        <taxon>Dikarya</taxon>
        <taxon>Ascomycota</taxon>
        <taxon>Pezizomycotina</taxon>
        <taxon>Eurotiomycetes</taxon>
        <taxon>Chaetothyriomycetidae</taxon>
        <taxon>Chaetothyriales</taxon>
        <taxon>Herpotrichiellaceae</taxon>
        <taxon>Exophiala</taxon>
    </lineage>
</organism>
<dbReference type="VEuPathDB" id="FungiDB:HMPREF1120_07806"/>
<dbReference type="GeneID" id="20312445"/>
<gene>
    <name evidence="1" type="ORF">HMPREF1120_07806</name>
</gene>
<proteinExistence type="predicted"/>
<reference evidence="1" key="1">
    <citation type="submission" date="2011-07" db="EMBL/GenBank/DDBJ databases">
        <title>The Genome Sequence of Exophiala (Wangiella) dermatitidis NIH/UT8656.</title>
        <authorList>
            <consortium name="The Broad Institute Genome Sequencing Platform"/>
            <person name="Cuomo C."/>
            <person name="Wang Z."/>
            <person name="Hunicke-Smith S."/>
            <person name="Szanislo P.J."/>
            <person name="Earl A."/>
            <person name="Young S.K."/>
            <person name="Zeng Q."/>
            <person name="Gargeya S."/>
            <person name="Fitzgerald M."/>
            <person name="Haas B."/>
            <person name="Abouelleil A."/>
            <person name="Alvarado L."/>
            <person name="Arachchi H.M."/>
            <person name="Berlin A."/>
            <person name="Brown A."/>
            <person name="Chapman S.B."/>
            <person name="Chen Z."/>
            <person name="Dunbar C."/>
            <person name="Freedman E."/>
            <person name="Gearin G."/>
            <person name="Gellesch M."/>
            <person name="Goldberg J."/>
            <person name="Griggs A."/>
            <person name="Gujja S."/>
            <person name="Heiman D."/>
            <person name="Howarth C."/>
            <person name="Larson L."/>
            <person name="Lui A."/>
            <person name="MacDonald P.J.P."/>
            <person name="Montmayeur A."/>
            <person name="Murphy C."/>
            <person name="Neiman D."/>
            <person name="Pearson M."/>
            <person name="Priest M."/>
            <person name="Roberts A."/>
            <person name="Saif S."/>
            <person name="Shea T."/>
            <person name="Shenoy N."/>
            <person name="Sisk P."/>
            <person name="Stolte C."/>
            <person name="Sykes S."/>
            <person name="Wortman J."/>
            <person name="Nusbaum C."/>
            <person name="Birren B."/>
        </authorList>
    </citation>
    <scope>NUCLEOTIDE SEQUENCE</scope>
    <source>
        <strain evidence="1">NIH/UT8656</strain>
    </source>
</reference>
<accession>H6C5G8</accession>
<dbReference type="EMBL" id="JH226135">
    <property type="protein sequence ID" value="EHY59825.1"/>
    <property type="molecule type" value="Genomic_DNA"/>
</dbReference>
<dbReference type="RefSeq" id="XP_009160287.1">
    <property type="nucleotide sequence ID" value="XM_009162039.1"/>
</dbReference>
<protein>
    <submittedName>
        <fullName evidence="1">Uncharacterized protein</fullName>
    </submittedName>
</protein>
<evidence type="ECO:0000313" key="1">
    <source>
        <dbReference type="EMBL" id="EHY59825.1"/>
    </source>
</evidence>
<evidence type="ECO:0000313" key="2">
    <source>
        <dbReference type="Proteomes" id="UP000007304"/>
    </source>
</evidence>
<dbReference type="AlphaFoldDB" id="H6C5G8"/>